<feature type="chain" id="PRO_5044793602" description="Fibrinogen C-terminal domain-containing protein" evidence="2">
    <location>
        <begin position="23"/>
        <end position="314"/>
    </location>
</feature>
<evidence type="ECO:0000313" key="4">
    <source>
        <dbReference type="EMBL" id="KAK7484148.1"/>
    </source>
</evidence>
<comment type="caution">
    <text evidence="4">The sequence shown here is derived from an EMBL/GenBank/DDBJ whole genome shotgun (WGS) entry which is preliminary data.</text>
</comment>
<feature type="signal peptide" evidence="2">
    <location>
        <begin position="1"/>
        <end position="22"/>
    </location>
</feature>
<protein>
    <recommendedName>
        <fullName evidence="3">Fibrinogen C-terminal domain-containing protein</fullName>
    </recommendedName>
</protein>
<dbReference type="InterPro" id="IPR014716">
    <property type="entry name" value="Fibrinogen_a/b/g_C_1"/>
</dbReference>
<feature type="domain" description="Fibrinogen C-terminal" evidence="3">
    <location>
        <begin position="126"/>
        <end position="308"/>
    </location>
</feature>
<dbReference type="EMBL" id="JACVVK020000215">
    <property type="protein sequence ID" value="KAK7484148.1"/>
    <property type="molecule type" value="Genomic_DNA"/>
</dbReference>
<evidence type="ECO:0000313" key="5">
    <source>
        <dbReference type="Proteomes" id="UP001519460"/>
    </source>
</evidence>
<reference evidence="4 5" key="1">
    <citation type="journal article" date="2023" name="Sci. Data">
        <title>Genome assembly of the Korean intertidal mud-creeper Batillaria attramentaria.</title>
        <authorList>
            <person name="Patra A.K."/>
            <person name="Ho P.T."/>
            <person name="Jun S."/>
            <person name="Lee S.J."/>
            <person name="Kim Y."/>
            <person name="Won Y.J."/>
        </authorList>
    </citation>
    <scope>NUCLEOTIDE SEQUENCE [LARGE SCALE GENOMIC DNA]</scope>
    <source>
        <strain evidence="4">Wonlab-2016</strain>
    </source>
</reference>
<dbReference type="SMART" id="SM00186">
    <property type="entry name" value="FBG"/>
    <property type="match status" value="1"/>
</dbReference>
<feature type="region of interest" description="Disordered" evidence="1">
    <location>
        <begin position="114"/>
        <end position="137"/>
    </location>
</feature>
<dbReference type="InterPro" id="IPR002181">
    <property type="entry name" value="Fibrinogen_a/b/g_C_dom"/>
</dbReference>
<sequence length="314" mass="34721">MKASPLQALLLTAALLFKVSESHVTDNTFLRCPKGFTSSGQQLDASSVRSKLECLSKCSRIRECAAVNTCPMSAGTDKHACTLLREANPSGSCSGLDVSEQPCVYMEKLGFQPSRRQRPRRRPPRLSPKRHTELVCENGGTPNGDHCSCPITHGGRTWTGRRANNGFGDDLNAVPNSESFFIGLQRLHELLSQAPYNNHIFMSWENWAHKGSAYYDNFTIGPESTGFALTYSNFFTTDNHADNGLVDVRPVVFSTQDNDIYGCAAAKLAAGWYGTDCTAYSVFADNFLWPVRGVDTQIDTAVFNLVRYDDFYDP</sequence>
<gene>
    <name evidence="4" type="ORF">BaRGS_00024637</name>
</gene>
<keyword evidence="5" id="KW-1185">Reference proteome</keyword>
<feature type="compositionally biased region" description="Basic residues" evidence="1">
    <location>
        <begin position="115"/>
        <end position="129"/>
    </location>
</feature>
<organism evidence="4 5">
    <name type="scientific">Batillaria attramentaria</name>
    <dbReference type="NCBI Taxonomy" id="370345"/>
    <lineage>
        <taxon>Eukaryota</taxon>
        <taxon>Metazoa</taxon>
        <taxon>Spiralia</taxon>
        <taxon>Lophotrochozoa</taxon>
        <taxon>Mollusca</taxon>
        <taxon>Gastropoda</taxon>
        <taxon>Caenogastropoda</taxon>
        <taxon>Sorbeoconcha</taxon>
        <taxon>Cerithioidea</taxon>
        <taxon>Batillariidae</taxon>
        <taxon>Batillaria</taxon>
    </lineage>
</organism>
<accession>A0ABD0KAL6</accession>
<dbReference type="AlphaFoldDB" id="A0ABD0KAL6"/>
<dbReference type="Proteomes" id="UP001519460">
    <property type="component" value="Unassembled WGS sequence"/>
</dbReference>
<dbReference type="Pfam" id="PF00147">
    <property type="entry name" value="Fibrinogen_C"/>
    <property type="match status" value="1"/>
</dbReference>
<proteinExistence type="predicted"/>
<dbReference type="Gene3D" id="3.90.215.10">
    <property type="entry name" value="Gamma Fibrinogen, chain A, domain 1"/>
    <property type="match status" value="1"/>
</dbReference>
<dbReference type="SUPFAM" id="SSF56496">
    <property type="entry name" value="Fibrinogen C-terminal domain-like"/>
    <property type="match status" value="1"/>
</dbReference>
<dbReference type="InterPro" id="IPR036056">
    <property type="entry name" value="Fibrinogen-like_C"/>
</dbReference>
<evidence type="ECO:0000256" key="2">
    <source>
        <dbReference type="SAM" id="SignalP"/>
    </source>
</evidence>
<keyword evidence="2" id="KW-0732">Signal</keyword>
<evidence type="ECO:0000259" key="3">
    <source>
        <dbReference type="SMART" id="SM00186"/>
    </source>
</evidence>
<evidence type="ECO:0000256" key="1">
    <source>
        <dbReference type="SAM" id="MobiDB-lite"/>
    </source>
</evidence>
<name>A0ABD0KAL6_9CAEN</name>